<dbReference type="Gene3D" id="1.20.1250.20">
    <property type="entry name" value="MFS general substrate transporter like domains"/>
    <property type="match status" value="1"/>
</dbReference>
<keyword evidence="1" id="KW-0472">Membrane</keyword>
<dbReference type="Proteomes" id="UP001230005">
    <property type="component" value="Unassembled WGS sequence"/>
</dbReference>
<keyword evidence="1" id="KW-0812">Transmembrane</keyword>
<gene>
    <name evidence="2" type="ORF">J2S74_005536</name>
</gene>
<keyword evidence="3" id="KW-1185">Reference proteome</keyword>
<dbReference type="SUPFAM" id="SSF103473">
    <property type="entry name" value="MFS general substrate transporter"/>
    <property type="match status" value="1"/>
</dbReference>
<dbReference type="InterPro" id="IPR036259">
    <property type="entry name" value="MFS_trans_sf"/>
</dbReference>
<organism evidence="2 3">
    <name type="scientific">Evansella vedderi</name>
    <dbReference type="NCBI Taxonomy" id="38282"/>
    <lineage>
        <taxon>Bacteria</taxon>
        <taxon>Bacillati</taxon>
        <taxon>Bacillota</taxon>
        <taxon>Bacilli</taxon>
        <taxon>Bacillales</taxon>
        <taxon>Bacillaceae</taxon>
        <taxon>Evansella</taxon>
    </lineage>
</organism>
<reference evidence="2 3" key="1">
    <citation type="submission" date="2023-07" db="EMBL/GenBank/DDBJ databases">
        <title>Genomic Encyclopedia of Type Strains, Phase IV (KMG-IV): sequencing the most valuable type-strain genomes for metagenomic binning, comparative biology and taxonomic classification.</title>
        <authorList>
            <person name="Goeker M."/>
        </authorList>
    </citation>
    <scope>NUCLEOTIDE SEQUENCE [LARGE SCALE GENOMIC DNA]</scope>
    <source>
        <strain evidence="2 3">DSM 9768</strain>
    </source>
</reference>
<proteinExistence type="predicted"/>
<sequence>MAILFRITWGIINGIERIVLSIIWPNYFGRKHLGSIKGAVMTATVVGSAFGPLPFGVAYDLFGGYGQIILLTIIIYSTISSYYLTSPYTTN</sequence>
<evidence type="ECO:0000256" key="1">
    <source>
        <dbReference type="SAM" id="Phobius"/>
    </source>
</evidence>
<protein>
    <submittedName>
        <fullName evidence="2">MFS family permease</fullName>
    </submittedName>
</protein>
<name>A0ABU0A4X1_9BACI</name>
<evidence type="ECO:0000313" key="2">
    <source>
        <dbReference type="EMBL" id="MDQ0258072.1"/>
    </source>
</evidence>
<dbReference type="EMBL" id="JAUSUG010000046">
    <property type="protein sequence ID" value="MDQ0258072.1"/>
    <property type="molecule type" value="Genomic_DNA"/>
</dbReference>
<keyword evidence="1" id="KW-1133">Transmembrane helix</keyword>
<dbReference type="RefSeq" id="WP_307332792.1">
    <property type="nucleotide sequence ID" value="NZ_JAUSUG010000046.1"/>
</dbReference>
<comment type="caution">
    <text evidence="2">The sequence shown here is derived from an EMBL/GenBank/DDBJ whole genome shotgun (WGS) entry which is preliminary data.</text>
</comment>
<evidence type="ECO:0000313" key="3">
    <source>
        <dbReference type="Proteomes" id="UP001230005"/>
    </source>
</evidence>
<feature type="transmembrane region" description="Helical" evidence="1">
    <location>
        <begin position="39"/>
        <end position="59"/>
    </location>
</feature>
<feature type="transmembrane region" description="Helical" evidence="1">
    <location>
        <begin position="65"/>
        <end position="85"/>
    </location>
</feature>
<accession>A0ABU0A4X1</accession>